<dbReference type="RefSeq" id="WP_302908783.1">
    <property type="nucleotide sequence ID" value="NZ_JAUMIS010000001.1"/>
</dbReference>
<proteinExistence type="predicted"/>
<evidence type="ECO:0008006" key="4">
    <source>
        <dbReference type="Google" id="ProtNLM"/>
    </source>
</evidence>
<feature type="transmembrane region" description="Helical" evidence="1">
    <location>
        <begin position="35"/>
        <end position="61"/>
    </location>
</feature>
<organism evidence="2 3">
    <name type="scientific">Marinobacter suaedae</name>
    <dbReference type="NCBI Taxonomy" id="3057675"/>
    <lineage>
        <taxon>Bacteria</taxon>
        <taxon>Pseudomonadati</taxon>
        <taxon>Pseudomonadota</taxon>
        <taxon>Gammaproteobacteria</taxon>
        <taxon>Pseudomonadales</taxon>
        <taxon>Marinobacteraceae</taxon>
        <taxon>Marinobacter</taxon>
    </lineage>
</organism>
<reference evidence="2" key="1">
    <citation type="submission" date="2023-07" db="EMBL/GenBank/DDBJ databases">
        <title>Marinobacter sp. chi1 genome sequencing and assembly.</title>
        <authorList>
            <person name="Park S."/>
        </authorList>
    </citation>
    <scope>NUCLEOTIDE SEQUENCE</scope>
    <source>
        <strain evidence="2">Chi1</strain>
    </source>
</reference>
<comment type="caution">
    <text evidence="2">The sequence shown here is derived from an EMBL/GenBank/DDBJ whole genome shotgun (WGS) entry which is preliminary data.</text>
</comment>
<name>A0ABT8VXA9_9GAMM</name>
<evidence type="ECO:0000256" key="1">
    <source>
        <dbReference type="SAM" id="Phobius"/>
    </source>
</evidence>
<keyword evidence="1" id="KW-0812">Transmembrane</keyword>
<accession>A0ABT8VXA9</accession>
<dbReference type="Proteomes" id="UP001168640">
    <property type="component" value="Unassembled WGS sequence"/>
</dbReference>
<keyword evidence="1" id="KW-1133">Transmembrane helix</keyword>
<feature type="transmembrane region" description="Helical" evidence="1">
    <location>
        <begin position="6"/>
        <end position="23"/>
    </location>
</feature>
<evidence type="ECO:0000313" key="3">
    <source>
        <dbReference type="Proteomes" id="UP001168640"/>
    </source>
</evidence>
<keyword evidence="1" id="KW-0472">Membrane</keyword>
<dbReference type="EMBL" id="JAUMIS010000001">
    <property type="protein sequence ID" value="MDO3720635.1"/>
    <property type="molecule type" value="Genomic_DNA"/>
</dbReference>
<protein>
    <recommendedName>
        <fullName evidence="4">Amino acid transporter</fullName>
    </recommendedName>
</protein>
<sequence>MDTALLVSGLIFSAIGIGYFVYGRRQDNMAARWSGLALVLYPYLMTDVYTMVAVGISLMLLPRFVDL</sequence>
<gene>
    <name evidence="2" type="ORF">QVZ43_02805</name>
</gene>
<evidence type="ECO:0000313" key="2">
    <source>
        <dbReference type="EMBL" id="MDO3720635.1"/>
    </source>
</evidence>
<keyword evidence="3" id="KW-1185">Reference proteome</keyword>